<gene>
    <name evidence="5" type="ORF">MOBT1_001815</name>
</gene>
<evidence type="ECO:0000256" key="2">
    <source>
        <dbReference type="ARBA" id="ARBA00022898"/>
    </source>
</evidence>
<keyword evidence="2 3" id="KW-0663">Pyridoxal phosphate</keyword>
<dbReference type="PANTHER" id="PTHR11808:SF35">
    <property type="entry name" value="CYSTATHIONINE GAMMA-SYNTHASE (AFU_ORTHOLOGUE AFUA_7G01590)"/>
    <property type="match status" value="1"/>
</dbReference>
<comment type="cofactor">
    <cofactor evidence="1 3">
        <name>pyridoxal 5'-phosphate</name>
        <dbReference type="ChEBI" id="CHEBI:597326"/>
    </cofactor>
</comment>
<dbReference type="GO" id="GO:0016846">
    <property type="term" value="F:carbon-sulfur lyase activity"/>
    <property type="evidence" value="ECO:0007669"/>
    <property type="project" value="TreeGrafter"/>
</dbReference>
<dbReference type="SUPFAM" id="SSF53383">
    <property type="entry name" value="PLP-dependent transferases"/>
    <property type="match status" value="1"/>
</dbReference>
<reference evidence="5" key="1">
    <citation type="submission" date="2023-03" db="EMBL/GenBank/DDBJ databases">
        <title>Mating type loci evolution in Malassezia.</title>
        <authorList>
            <person name="Coelho M.A."/>
        </authorList>
    </citation>
    <scope>NUCLEOTIDE SEQUENCE</scope>
    <source>
        <strain evidence="5">CBS 7876</strain>
    </source>
</reference>
<evidence type="ECO:0000256" key="4">
    <source>
        <dbReference type="SAM" id="MobiDB-lite"/>
    </source>
</evidence>
<dbReference type="InterPro" id="IPR015424">
    <property type="entry name" value="PyrdxlP-dep_Trfase"/>
</dbReference>
<feature type="compositionally biased region" description="Basic and acidic residues" evidence="4">
    <location>
        <begin position="47"/>
        <end position="67"/>
    </location>
</feature>
<comment type="similarity">
    <text evidence="3">Belongs to the trans-sulfuration enzymes family.</text>
</comment>
<dbReference type="InterPro" id="IPR015422">
    <property type="entry name" value="PyrdxlP-dep_Trfase_small"/>
</dbReference>
<name>A0AAF0IWK4_9BASI</name>
<dbReference type="Proteomes" id="UP001214603">
    <property type="component" value="Chromosome 3"/>
</dbReference>
<feature type="region of interest" description="Disordered" evidence="4">
    <location>
        <begin position="42"/>
        <end position="74"/>
    </location>
</feature>
<dbReference type="EC" id="2.5.1.48" evidence="5"/>
<evidence type="ECO:0000256" key="1">
    <source>
        <dbReference type="ARBA" id="ARBA00001933"/>
    </source>
</evidence>
<sequence length="156" mass="17386">MGQSKTATELVKWLHSLTKGQSAPPDVPKELTDGQFIQRVYHSSLQPRHDSDTDLNEHSKLEKRDFDPSQQMPGGASPTFAIYLVKEQWAKYLPHEVSYFVPATSLGGVESLMEQRVLSTPDESPNLIRVSTGIEDVADLKADLTRGMLQTLSKHP</sequence>
<protein>
    <submittedName>
        <fullName evidence="5">Cystathionine gamma-synthase</fullName>
        <ecNumber evidence="5">2.5.1.48</ecNumber>
    </submittedName>
</protein>
<dbReference type="GO" id="GO:0030170">
    <property type="term" value="F:pyridoxal phosphate binding"/>
    <property type="evidence" value="ECO:0007669"/>
    <property type="project" value="InterPro"/>
</dbReference>
<keyword evidence="6" id="KW-1185">Reference proteome</keyword>
<evidence type="ECO:0000313" key="5">
    <source>
        <dbReference type="EMBL" id="WFD03126.1"/>
    </source>
</evidence>
<dbReference type="Pfam" id="PF01053">
    <property type="entry name" value="Cys_Met_Meta_PP"/>
    <property type="match status" value="1"/>
</dbReference>
<evidence type="ECO:0000256" key="3">
    <source>
        <dbReference type="RuleBase" id="RU362118"/>
    </source>
</evidence>
<organism evidence="5 6">
    <name type="scientific">Malassezia obtusa</name>
    <dbReference type="NCBI Taxonomy" id="76774"/>
    <lineage>
        <taxon>Eukaryota</taxon>
        <taxon>Fungi</taxon>
        <taxon>Dikarya</taxon>
        <taxon>Basidiomycota</taxon>
        <taxon>Ustilaginomycotina</taxon>
        <taxon>Malasseziomycetes</taxon>
        <taxon>Malasseziales</taxon>
        <taxon>Malasseziaceae</taxon>
        <taxon>Malassezia</taxon>
    </lineage>
</organism>
<dbReference type="Gene3D" id="3.90.1150.10">
    <property type="entry name" value="Aspartate Aminotransferase, domain 1"/>
    <property type="match status" value="1"/>
</dbReference>
<dbReference type="GO" id="GO:0019346">
    <property type="term" value="P:transsulfuration"/>
    <property type="evidence" value="ECO:0007669"/>
    <property type="project" value="InterPro"/>
</dbReference>
<dbReference type="AlphaFoldDB" id="A0AAF0IWK4"/>
<accession>A0AAF0IWK4</accession>
<dbReference type="InterPro" id="IPR000277">
    <property type="entry name" value="Cys/Met-Metab_PyrdxlP-dep_enz"/>
</dbReference>
<dbReference type="GO" id="GO:0003962">
    <property type="term" value="F:cystathionine gamma-synthase activity"/>
    <property type="evidence" value="ECO:0007669"/>
    <property type="project" value="UniProtKB-EC"/>
</dbReference>
<evidence type="ECO:0000313" key="6">
    <source>
        <dbReference type="Proteomes" id="UP001214603"/>
    </source>
</evidence>
<keyword evidence="5" id="KW-0808">Transferase</keyword>
<dbReference type="EMBL" id="CP119936">
    <property type="protein sequence ID" value="WFD03126.1"/>
    <property type="molecule type" value="Genomic_DNA"/>
</dbReference>
<dbReference type="GO" id="GO:0005737">
    <property type="term" value="C:cytoplasm"/>
    <property type="evidence" value="ECO:0007669"/>
    <property type="project" value="TreeGrafter"/>
</dbReference>
<proteinExistence type="inferred from homology"/>
<dbReference type="PANTHER" id="PTHR11808">
    <property type="entry name" value="TRANS-SULFURATION ENZYME FAMILY MEMBER"/>
    <property type="match status" value="1"/>
</dbReference>